<feature type="domain" description="Mycothiol-dependent maleylpyruvate isomerase metal-binding" evidence="1">
    <location>
        <begin position="6"/>
        <end position="130"/>
    </location>
</feature>
<dbReference type="RefSeq" id="WP_064281309.1">
    <property type="nucleotide sequence ID" value="NZ_LWCS01000018.1"/>
</dbReference>
<gene>
    <name evidence="2" type="ORF">A4X20_17885</name>
</gene>
<evidence type="ECO:0000313" key="2">
    <source>
        <dbReference type="EMBL" id="OAN39227.1"/>
    </source>
</evidence>
<dbReference type="GO" id="GO:0005886">
    <property type="term" value="C:plasma membrane"/>
    <property type="evidence" value="ECO:0007669"/>
    <property type="project" value="TreeGrafter"/>
</dbReference>
<dbReference type="PANTHER" id="PTHR40758">
    <property type="entry name" value="CONSERVED PROTEIN"/>
    <property type="match status" value="1"/>
</dbReference>
<dbReference type="Pfam" id="PF11716">
    <property type="entry name" value="MDMPI_N"/>
    <property type="match status" value="1"/>
</dbReference>
<reference evidence="2 3" key="1">
    <citation type="submission" date="2016-04" db="EMBL/GenBank/DDBJ databases">
        <title>Draft Genome Sequences of Staphylococcus capitis Strain H36, S. capitis Strain H65, S. cohnii Strain H62, S. hominis Strain H69, Mycobacterium iranicum Strain H39, Plantibacter sp. Strain H53, Pseudomonas oryzihabitans Strain H72, and Microbacterium sp. Strain H83, isolated from residential settings.</title>
        <authorList>
            <person name="Lymperopoulou D."/>
            <person name="Adams R.I."/>
            <person name="Lindow S."/>
            <person name="Coil D.A."/>
            <person name="Jospin G."/>
            <person name="Eisen J.A."/>
        </authorList>
    </citation>
    <scope>NUCLEOTIDE SEQUENCE [LARGE SCALE GENOMIC DNA]</scope>
    <source>
        <strain evidence="2 3">H39</strain>
    </source>
</reference>
<organism evidence="2 3">
    <name type="scientific">Mycolicibacterium iranicum</name>
    <name type="common">Mycobacterium iranicum</name>
    <dbReference type="NCBI Taxonomy" id="912594"/>
    <lineage>
        <taxon>Bacteria</taxon>
        <taxon>Bacillati</taxon>
        <taxon>Actinomycetota</taxon>
        <taxon>Actinomycetes</taxon>
        <taxon>Mycobacteriales</taxon>
        <taxon>Mycobacteriaceae</taxon>
        <taxon>Mycolicibacterium</taxon>
    </lineage>
</organism>
<name>A0A178LX58_MYCIR</name>
<evidence type="ECO:0000313" key="3">
    <source>
        <dbReference type="Proteomes" id="UP000078396"/>
    </source>
</evidence>
<sequence>MDFRAALLEQTRAFGELIRSGDPATPVPTCGEWTLKQLFRHVGRGNRWAAQIISERRNQPPDPREVRDGRPPEDLDAAIEWLNAGAQAVIDAVNRVGSDARVWTFVGPRPAGWWIRRRVHEVAVHRLDAALALGAEVELPAELAADSLSEWIELATVDRSRPAALERGQSVHLHATEEKLGPTGEWTIVHDDEGLSWSHSHGKGAVALRGPVNALLLATLRRKTAADAGLEVLGDATVWDAWLERTPF</sequence>
<dbReference type="AlphaFoldDB" id="A0A178LX58"/>
<dbReference type="InterPro" id="IPR017517">
    <property type="entry name" value="Maleyloyr_isom"/>
</dbReference>
<dbReference type="Gene3D" id="1.20.120.450">
    <property type="entry name" value="dinb family like domain"/>
    <property type="match status" value="1"/>
</dbReference>
<dbReference type="OrthoDB" id="3671213at2"/>
<dbReference type="NCBIfam" id="TIGR03083">
    <property type="entry name" value="maleylpyruvate isomerase family mycothiol-dependent enzyme"/>
    <property type="match status" value="1"/>
</dbReference>
<comment type="caution">
    <text evidence="2">The sequence shown here is derived from an EMBL/GenBank/DDBJ whole genome shotgun (WGS) entry which is preliminary data.</text>
</comment>
<dbReference type="GO" id="GO:0046872">
    <property type="term" value="F:metal ion binding"/>
    <property type="evidence" value="ECO:0007669"/>
    <property type="project" value="InterPro"/>
</dbReference>
<proteinExistence type="predicted"/>
<dbReference type="SUPFAM" id="SSF109854">
    <property type="entry name" value="DinB/YfiT-like putative metalloenzymes"/>
    <property type="match status" value="1"/>
</dbReference>
<dbReference type="InterPro" id="IPR034660">
    <property type="entry name" value="DinB/YfiT-like"/>
</dbReference>
<accession>A0A178LX58</accession>
<dbReference type="Proteomes" id="UP000078396">
    <property type="component" value="Unassembled WGS sequence"/>
</dbReference>
<dbReference type="EMBL" id="LWCS01000018">
    <property type="protein sequence ID" value="OAN39227.1"/>
    <property type="molecule type" value="Genomic_DNA"/>
</dbReference>
<dbReference type="PANTHER" id="PTHR40758:SF1">
    <property type="entry name" value="CONSERVED PROTEIN"/>
    <property type="match status" value="1"/>
</dbReference>
<evidence type="ECO:0000259" key="1">
    <source>
        <dbReference type="Pfam" id="PF11716"/>
    </source>
</evidence>
<dbReference type="STRING" id="912594.AWC12_24755"/>
<protein>
    <recommendedName>
        <fullName evidence="1">Mycothiol-dependent maleylpyruvate isomerase metal-binding domain-containing protein</fullName>
    </recommendedName>
</protein>
<dbReference type="eggNOG" id="COG3550">
    <property type="taxonomic scope" value="Bacteria"/>
</dbReference>
<dbReference type="InterPro" id="IPR024344">
    <property type="entry name" value="MDMPI_metal-binding"/>
</dbReference>